<dbReference type="PANTHER" id="PTHR13009:SF22">
    <property type="entry name" value="LD43819P"/>
    <property type="match status" value="1"/>
</dbReference>
<proteinExistence type="inferred from homology"/>
<dbReference type="AlphaFoldDB" id="A0A7S2NPU6"/>
<evidence type="ECO:0000313" key="3">
    <source>
        <dbReference type="EMBL" id="CAD9552127.1"/>
    </source>
</evidence>
<sequence length="154" mass="17212">MAWSEINRDAWTKNFLTELFKGARIPLDQTEGATMSFFKVETTGDCALSVKPGKEPRPMFELRIELDWNVEQPVDNGKSIAEAKGHITVTEFSSEAITEPQMQLRCDNKLPPGATPAFQGLVDKLNAAVKESGLPEVSRMLAEDYVSELKRQRP</sequence>
<dbReference type="GO" id="GO:0051087">
    <property type="term" value="F:protein-folding chaperone binding"/>
    <property type="evidence" value="ECO:0007669"/>
    <property type="project" value="InterPro"/>
</dbReference>
<dbReference type="GO" id="GO:0006457">
    <property type="term" value="P:protein folding"/>
    <property type="evidence" value="ECO:0007669"/>
    <property type="project" value="TreeGrafter"/>
</dbReference>
<dbReference type="InterPro" id="IPR036338">
    <property type="entry name" value="Aha1"/>
</dbReference>
<dbReference type="InterPro" id="IPR015310">
    <property type="entry name" value="AHSA1-like_N"/>
</dbReference>
<accession>A0A7S2NPU6</accession>
<gene>
    <name evidence="3" type="ORF">BRAN1462_LOCUS19788</name>
</gene>
<feature type="domain" description="Activator of Hsp90 ATPase AHSA1-like N-terminal" evidence="2">
    <location>
        <begin position="7"/>
        <end position="151"/>
    </location>
</feature>
<dbReference type="GO" id="GO:0005829">
    <property type="term" value="C:cytosol"/>
    <property type="evidence" value="ECO:0007669"/>
    <property type="project" value="TreeGrafter"/>
</dbReference>
<dbReference type="Gene3D" id="3.15.10.20">
    <property type="entry name" value="Activator of Hsp90 ATPase Aha1, N-terminal domain"/>
    <property type="match status" value="1"/>
</dbReference>
<comment type="similarity">
    <text evidence="1">Belongs to the AHA1 family.</text>
</comment>
<evidence type="ECO:0000256" key="1">
    <source>
        <dbReference type="ARBA" id="ARBA00006817"/>
    </source>
</evidence>
<dbReference type="PANTHER" id="PTHR13009">
    <property type="entry name" value="HEAT SHOCK PROTEIN 90 HSP90 CO-CHAPERONE AHA-1"/>
    <property type="match status" value="1"/>
</dbReference>
<reference evidence="3" key="1">
    <citation type="submission" date="2021-01" db="EMBL/GenBank/DDBJ databases">
        <authorList>
            <person name="Corre E."/>
            <person name="Pelletier E."/>
            <person name="Niang G."/>
            <person name="Scheremetjew M."/>
            <person name="Finn R."/>
            <person name="Kale V."/>
            <person name="Holt S."/>
            <person name="Cochrane G."/>
            <person name="Meng A."/>
            <person name="Brown T."/>
            <person name="Cohen L."/>
        </authorList>
    </citation>
    <scope>NUCLEOTIDE SEQUENCE</scope>
    <source>
        <strain evidence="3">RCC3387</strain>
    </source>
</reference>
<organism evidence="3">
    <name type="scientific">Zooxanthella nutricula</name>
    <dbReference type="NCBI Taxonomy" id="1333877"/>
    <lineage>
        <taxon>Eukaryota</taxon>
        <taxon>Sar</taxon>
        <taxon>Alveolata</taxon>
        <taxon>Dinophyceae</taxon>
        <taxon>Peridiniales</taxon>
        <taxon>Peridiniales incertae sedis</taxon>
        <taxon>Zooxanthella</taxon>
    </lineage>
</organism>
<dbReference type="GO" id="GO:0001671">
    <property type="term" value="F:ATPase activator activity"/>
    <property type="evidence" value="ECO:0007669"/>
    <property type="project" value="InterPro"/>
</dbReference>
<protein>
    <recommendedName>
        <fullName evidence="2">Activator of Hsp90 ATPase AHSA1-like N-terminal domain-containing protein</fullName>
    </recommendedName>
</protein>
<evidence type="ECO:0000259" key="2">
    <source>
        <dbReference type="SMART" id="SM01000"/>
    </source>
</evidence>
<dbReference type="SUPFAM" id="SSF103111">
    <property type="entry name" value="Activator of Hsp90 ATPase, Aha1"/>
    <property type="match status" value="1"/>
</dbReference>
<name>A0A7S2NPU6_9DINO</name>
<dbReference type="SMART" id="SM01000">
    <property type="entry name" value="Aha1_N"/>
    <property type="match status" value="1"/>
</dbReference>
<dbReference type="Pfam" id="PF09229">
    <property type="entry name" value="Aha1_N"/>
    <property type="match status" value="1"/>
</dbReference>
<dbReference type="EMBL" id="HBGW01031326">
    <property type="protein sequence ID" value="CAD9552127.1"/>
    <property type="molecule type" value="Transcribed_RNA"/>
</dbReference>